<dbReference type="Gene3D" id="2.30.30.220">
    <property type="entry name" value="SspB-like"/>
    <property type="match status" value="1"/>
</dbReference>
<dbReference type="EMBL" id="BCNO01000001">
    <property type="protein sequence ID" value="GAQ94385.1"/>
    <property type="molecule type" value="Genomic_DNA"/>
</dbReference>
<evidence type="ECO:0000313" key="1">
    <source>
        <dbReference type="EMBL" id="GAQ94385.1"/>
    </source>
</evidence>
<dbReference type="AlphaFoldDB" id="A0A0U9HU97"/>
<organism evidence="1 2">
    <name type="scientific">Thermodesulfovibrio aggregans</name>
    <dbReference type="NCBI Taxonomy" id="86166"/>
    <lineage>
        <taxon>Bacteria</taxon>
        <taxon>Pseudomonadati</taxon>
        <taxon>Nitrospirota</taxon>
        <taxon>Thermodesulfovibrionia</taxon>
        <taxon>Thermodesulfovibrionales</taxon>
        <taxon>Thermodesulfovibrionaceae</taxon>
        <taxon>Thermodesulfovibrio</taxon>
    </lineage>
</organism>
<dbReference type="Proteomes" id="UP000054976">
    <property type="component" value="Unassembled WGS sequence"/>
</dbReference>
<sequence length="144" mass="16715">MIELTDELIKRLNELKKHTFFELLELAGRVFIVVDYDENVVIGKRGFLPEEKERGLVLVFNQRMKFQWSEDALTATLVFGNIPEKCYIPVNSIAAVFSPDLRVQLTVPIFKLSKQEETTKTEEETSKKDKNLNVINISELRKKK</sequence>
<protein>
    <recommendedName>
        <fullName evidence="3">Stringent starvation protein B</fullName>
    </recommendedName>
</protein>
<dbReference type="OrthoDB" id="9803427at2"/>
<dbReference type="InterPro" id="IPR036760">
    <property type="entry name" value="SspB-like_sf"/>
</dbReference>
<comment type="caution">
    <text evidence="1">The sequence shown here is derived from an EMBL/GenBank/DDBJ whole genome shotgun (WGS) entry which is preliminary data.</text>
</comment>
<dbReference type="RefSeq" id="WP_059175846.1">
    <property type="nucleotide sequence ID" value="NZ_BCNO01000001.1"/>
</dbReference>
<evidence type="ECO:0008006" key="3">
    <source>
        <dbReference type="Google" id="ProtNLM"/>
    </source>
</evidence>
<keyword evidence="2" id="KW-1185">Reference proteome</keyword>
<dbReference type="STRING" id="86166.TAGGR_1565"/>
<proteinExistence type="predicted"/>
<dbReference type="SUPFAM" id="SSF101738">
    <property type="entry name" value="SspB-like"/>
    <property type="match status" value="1"/>
</dbReference>
<reference evidence="2" key="1">
    <citation type="submission" date="2016-01" db="EMBL/GenBank/DDBJ databases">
        <title>Draft genome sequence of Thermodesulfovibrio aggregans strain TGE-P1.</title>
        <authorList>
            <person name="Sekiguchi Y."/>
            <person name="Ohashi A."/>
            <person name="Matsuura N."/>
            <person name="Tourlousse M.D."/>
        </authorList>
    </citation>
    <scope>NUCLEOTIDE SEQUENCE [LARGE SCALE GENOMIC DNA]</scope>
    <source>
        <strain evidence="2">TGE-P1</strain>
    </source>
</reference>
<gene>
    <name evidence="1" type="ORF">TAGGR_1565</name>
</gene>
<accession>A0A0U9HU97</accession>
<dbReference type="InterPro" id="IPR007481">
    <property type="entry name" value="SspB"/>
</dbReference>
<evidence type="ECO:0000313" key="2">
    <source>
        <dbReference type="Proteomes" id="UP000054976"/>
    </source>
</evidence>
<name>A0A0U9HU97_9BACT</name>
<dbReference type="Pfam" id="PF04386">
    <property type="entry name" value="SspB"/>
    <property type="match status" value="1"/>
</dbReference>